<keyword evidence="2" id="KW-1133">Transmembrane helix</keyword>
<dbReference type="HOGENOM" id="CLU_782656_0_0_0"/>
<dbReference type="KEGG" id="cau:Caur_2559"/>
<proteinExistence type="predicted"/>
<reference evidence="4" key="1">
    <citation type="journal article" date="2011" name="BMC Genomics">
        <title>Complete genome sequence of the filamentous anoxygenic phototrophic bacterium Chloroflexus aurantiacus.</title>
        <authorList>
            <person name="Tang K.H."/>
            <person name="Barry K."/>
            <person name="Chertkov O."/>
            <person name="Dalin E."/>
            <person name="Han C.S."/>
            <person name="Hauser L.J."/>
            <person name="Honchak B.M."/>
            <person name="Karbach L.E."/>
            <person name="Land M.L."/>
            <person name="Lapidus A."/>
            <person name="Larimer F.W."/>
            <person name="Mikhailova N."/>
            <person name="Pitluck S."/>
            <person name="Pierson B.K."/>
            <person name="Blankenship R.E."/>
        </authorList>
    </citation>
    <scope>NUCLEOTIDE SEQUENCE [LARGE SCALE GENOMIC DNA]</scope>
    <source>
        <strain evidence="4">ATCC 29366 / DSM 635 / J-10-fl</strain>
    </source>
</reference>
<keyword evidence="4" id="KW-1185">Reference proteome</keyword>
<dbReference type="Gene3D" id="1.25.40.10">
    <property type="entry name" value="Tetratricopeptide repeat domain"/>
    <property type="match status" value="1"/>
</dbReference>
<evidence type="ECO:0000256" key="2">
    <source>
        <dbReference type="SAM" id="Phobius"/>
    </source>
</evidence>
<evidence type="ECO:0008006" key="5">
    <source>
        <dbReference type="Google" id="ProtNLM"/>
    </source>
</evidence>
<feature type="compositionally biased region" description="Pro residues" evidence="1">
    <location>
        <begin position="203"/>
        <end position="222"/>
    </location>
</feature>
<dbReference type="AlphaFoldDB" id="A9WIN8"/>
<evidence type="ECO:0000313" key="3">
    <source>
        <dbReference type="EMBL" id="ABY35765.1"/>
    </source>
</evidence>
<dbReference type="eggNOG" id="ENOG50349SM">
    <property type="taxonomic scope" value="Bacteria"/>
</dbReference>
<accession>A9WIN8</accession>
<organism evidence="3 4">
    <name type="scientific">Chloroflexus aurantiacus (strain ATCC 29366 / DSM 635 / J-10-fl)</name>
    <dbReference type="NCBI Taxonomy" id="324602"/>
    <lineage>
        <taxon>Bacteria</taxon>
        <taxon>Bacillati</taxon>
        <taxon>Chloroflexota</taxon>
        <taxon>Chloroflexia</taxon>
        <taxon>Chloroflexales</taxon>
        <taxon>Chloroflexineae</taxon>
        <taxon>Chloroflexaceae</taxon>
        <taxon>Chloroflexus</taxon>
    </lineage>
</organism>
<dbReference type="RefSeq" id="WP_012258418.1">
    <property type="nucleotide sequence ID" value="NC_010175.1"/>
</dbReference>
<dbReference type="EnsemblBacteria" id="ABY35765">
    <property type="protein sequence ID" value="ABY35765"/>
    <property type="gene ID" value="Caur_2559"/>
</dbReference>
<dbReference type="InParanoid" id="A9WIN8"/>
<dbReference type="SUPFAM" id="SSF48452">
    <property type="entry name" value="TPR-like"/>
    <property type="match status" value="1"/>
</dbReference>
<keyword evidence="2" id="KW-0812">Transmembrane</keyword>
<feature type="region of interest" description="Disordered" evidence="1">
    <location>
        <begin position="201"/>
        <end position="222"/>
    </location>
</feature>
<feature type="transmembrane region" description="Helical" evidence="2">
    <location>
        <begin position="148"/>
        <end position="170"/>
    </location>
</feature>
<keyword evidence="2" id="KW-0472">Membrane</keyword>
<sequence length="357" mass="38713">MGDLTPDDLEQWLTRGALAARRGDFVMARRIFRALSRRAPAERRVWIGLARVAESAAEREEALRRAGVANAVLQPLPPDLHQRAGAALHPTQQSLPVASSLNIDAIPPSPSVSDTAVMQPQQVVSPQTLPQPQAVTPVTDQQTRWRGWWLLVVLLVLGGWLIVMLAGQLFEAAPSVATPPTQSAIGPLPSPLSVQTIAVTVPVPTPSPPPPTPLPLPSPSPVPDTNPFGQFVAYDGWQISLLRPDDVVVVDGALGLLQSDGRLLIALIAVSNEASRERTLPSGLFTIEDDTGQRYYPLPGASLRYLDQFGRGLYGDLALEDQFTAQSGLRSVPLVFELPRQRTPVRLWVGDKGWQLR</sequence>
<dbReference type="EMBL" id="CP000909">
    <property type="protein sequence ID" value="ABY35765.1"/>
    <property type="molecule type" value="Genomic_DNA"/>
</dbReference>
<name>A9WIN8_CHLAA</name>
<dbReference type="Proteomes" id="UP000002008">
    <property type="component" value="Chromosome"/>
</dbReference>
<dbReference type="PATRIC" id="fig|324602.8.peg.2885"/>
<protein>
    <recommendedName>
        <fullName evidence="5">Tetratricopeptide TPR_2 repeat protein</fullName>
    </recommendedName>
</protein>
<evidence type="ECO:0000256" key="1">
    <source>
        <dbReference type="SAM" id="MobiDB-lite"/>
    </source>
</evidence>
<gene>
    <name evidence="3" type="ordered locus">Caur_2559</name>
</gene>
<evidence type="ECO:0000313" key="4">
    <source>
        <dbReference type="Proteomes" id="UP000002008"/>
    </source>
</evidence>
<dbReference type="InterPro" id="IPR011990">
    <property type="entry name" value="TPR-like_helical_dom_sf"/>
</dbReference>